<proteinExistence type="predicted"/>
<comment type="caution">
    <text evidence="1">The sequence shown here is derived from an EMBL/GenBank/DDBJ whole genome shotgun (WGS) entry which is preliminary data.</text>
</comment>
<evidence type="ECO:0000313" key="2">
    <source>
        <dbReference type="Proteomes" id="UP000683925"/>
    </source>
</evidence>
<protein>
    <submittedName>
        <fullName evidence="1">Uncharacterized protein</fullName>
    </submittedName>
</protein>
<keyword evidence="2" id="KW-1185">Reference proteome</keyword>
<name>A0A8S1WF41_PAROT</name>
<reference evidence="1" key="1">
    <citation type="submission" date="2021-01" db="EMBL/GenBank/DDBJ databases">
        <authorList>
            <consortium name="Genoscope - CEA"/>
            <person name="William W."/>
        </authorList>
    </citation>
    <scope>NUCLEOTIDE SEQUENCE</scope>
</reference>
<organism evidence="1 2">
    <name type="scientific">Paramecium octaurelia</name>
    <dbReference type="NCBI Taxonomy" id="43137"/>
    <lineage>
        <taxon>Eukaryota</taxon>
        <taxon>Sar</taxon>
        <taxon>Alveolata</taxon>
        <taxon>Ciliophora</taxon>
        <taxon>Intramacronucleata</taxon>
        <taxon>Oligohymenophorea</taxon>
        <taxon>Peniculida</taxon>
        <taxon>Parameciidae</taxon>
        <taxon>Paramecium</taxon>
    </lineage>
</organism>
<gene>
    <name evidence="1" type="ORF">POCTA_138.1.T0930223</name>
</gene>
<accession>A0A8S1WF41</accession>
<dbReference type="PANTHER" id="PTHR11319">
    <property type="entry name" value="G PROTEIN-COUPLED RECEPTOR-RELATED"/>
    <property type="match status" value="1"/>
</dbReference>
<sequence length="367" mass="42218">MQIQWNDQLIQFIYSRCSELFENEQYLGKISQYFAFKYFELLLSFNISELRLDFVTNQIDIQIKTIGGATYIQTSNFICINSTFEEISTAKISVFDIVTSSDGIIMMQNLSIFQMRNSLQENIENEGCLSVNALNSLLNLQIKNTKFSNIPNRMSSSIITINPSLLENKLIFQNITIVDCVSLKNQIVKMQFITQANKQNSISFIDLKIYQNQESWFNLLQNIRELSESEIQEITGKDNAIIYLENCDANIENLFLKAEVYGNNLVENPSYLTLSINSKAMPAVESTINNIQTSILKLTPYLVMEQGIKKQTEMLMILSTQIIDTYQIFIVSQATYLTYIKIRGSYSLIFIIQSVKLQITQDSQQKF</sequence>
<dbReference type="Proteomes" id="UP000683925">
    <property type="component" value="Unassembled WGS sequence"/>
</dbReference>
<dbReference type="EMBL" id="CAJJDP010000092">
    <property type="protein sequence ID" value="CAD8188894.1"/>
    <property type="molecule type" value="Genomic_DNA"/>
</dbReference>
<dbReference type="AlphaFoldDB" id="A0A8S1WF41"/>
<evidence type="ECO:0000313" key="1">
    <source>
        <dbReference type="EMBL" id="CAD8188894.1"/>
    </source>
</evidence>
<dbReference type="PANTHER" id="PTHR11319:SF35">
    <property type="entry name" value="OUTER MEMBRANE PROTEIN PMPC-RELATED"/>
    <property type="match status" value="1"/>
</dbReference>